<dbReference type="InterPro" id="IPR036852">
    <property type="entry name" value="Peptidase_S8/S53_dom_sf"/>
</dbReference>
<dbReference type="PRINTS" id="PR00723">
    <property type="entry name" value="SUBTILISIN"/>
</dbReference>
<feature type="region of interest" description="Disordered" evidence="11">
    <location>
        <begin position="81"/>
        <end position="106"/>
    </location>
</feature>
<dbReference type="Pfam" id="PF02225">
    <property type="entry name" value="PA"/>
    <property type="match status" value="1"/>
</dbReference>
<evidence type="ECO:0000256" key="3">
    <source>
        <dbReference type="ARBA" id="ARBA00022525"/>
    </source>
</evidence>
<dbReference type="InterPro" id="IPR023828">
    <property type="entry name" value="Peptidase_S8_Ser-AS"/>
</dbReference>
<keyword evidence="5 12" id="KW-0732">Signal</keyword>
<dbReference type="InterPro" id="IPR022398">
    <property type="entry name" value="Peptidase_S8_His-AS"/>
</dbReference>
<evidence type="ECO:0000256" key="1">
    <source>
        <dbReference type="ARBA" id="ARBA00011073"/>
    </source>
</evidence>
<dbReference type="AlphaFoldDB" id="A0A8J3BTP4"/>
<evidence type="ECO:0000256" key="6">
    <source>
        <dbReference type="ARBA" id="ARBA00022801"/>
    </source>
</evidence>
<evidence type="ECO:0000256" key="5">
    <source>
        <dbReference type="ARBA" id="ARBA00022729"/>
    </source>
</evidence>
<dbReference type="CDD" id="cd07474">
    <property type="entry name" value="Peptidases_S8_subtilisin_Vpr-like"/>
    <property type="match status" value="1"/>
</dbReference>
<evidence type="ECO:0000256" key="10">
    <source>
        <dbReference type="RuleBase" id="RU003355"/>
    </source>
</evidence>
<evidence type="ECO:0000256" key="4">
    <source>
        <dbReference type="ARBA" id="ARBA00022670"/>
    </source>
</evidence>
<keyword evidence="4 9" id="KW-0645">Protease</keyword>
<dbReference type="InterPro" id="IPR000209">
    <property type="entry name" value="Peptidase_S8/S53_dom"/>
</dbReference>
<feature type="domain" description="PA" evidence="14">
    <location>
        <begin position="444"/>
        <end position="528"/>
    </location>
</feature>
<evidence type="ECO:0000256" key="2">
    <source>
        <dbReference type="ARBA" id="ARBA00022512"/>
    </source>
</evidence>
<evidence type="ECO:0000256" key="12">
    <source>
        <dbReference type="SAM" id="SignalP"/>
    </source>
</evidence>
<comment type="similarity">
    <text evidence="1 9 10">Belongs to the peptidase S8 family.</text>
</comment>
<dbReference type="GO" id="GO:0004252">
    <property type="term" value="F:serine-type endopeptidase activity"/>
    <property type="evidence" value="ECO:0007669"/>
    <property type="project" value="UniProtKB-UniRule"/>
</dbReference>
<dbReference type="PANTHER" id="PTHR43806">
    <property type="entry name" value="PEPTIDASE S8"/>
    <property type="match status" value="1"/>
</dbReference>
<dbReference type="GO" id="GO:0006508">
    <property type="term" value="P:proteolysis"/>
    <property type="evidence" value="ECO:0007669"/>
    <property type="project" value="UniProtKB-KW"/>
</dbReference>
<protein>
    <submittedName>
        <fullName evidence="15">Peptidase S8</fullName>
    </submittedName>
</protein>
<keyword evidence="7 9" id="KW-0720">Serine protease</keyword>
<feature type="active site" description="Charge relay system" evidence="8 9">
    <location>
        <position position="595"/>
    </location>
</feature>
<dbReference type="PANTHER" id="PTHR43806:SF65">
    <property type="entry name" value="SERINE PROTEASE APRX"/>
    <property type="match status" value="1"/>
</dbReference>
<dbReference type="PROSITE" id="PS51892">
    <property type="entry name" value="SUBTILASE"/>
    <property type="match status" value="1"/>
</dbReference>
<name>A0A8J3BTP4_9ACTN</name>
<reference evidence="15" key="1">
    <citation type="journal article" date="2014" name="Int. J. Syst. Evol. Microbiol.">
        <title>Complete genome sequence of Corynebacterium casei LMG S-19264T (=DSM 44701T), isolated from a smear-ripened cheese.</title>
        <authorList>
            <consortium name="US DOE Joint Genome Institute (JGI-PGF)"/>
            <person name="Walter F."/>
            <person name="Albersmeier A."/>
            <person name="Kalinowski J."/>
            <person name="Ruckert C."/>
        </authorList>
    </citation>
    <scope>NUCLEOTIDE SEQUENCE</scope>
    <source>
        <strain evidence="15">CGMCC 4.7299</strain>
    </source>
</reference>
<evidence type="ECO:0000313" key="16">
    <source>
        <dbReference type="Proteomes" id="UP000656042"/>
    </source>
</evidence>
<dbReference type="InterPro" id="IPR015500">
    <property type="entry name" value="Peptidase_S8_subtilisin-rel"/>
</dbReference>
<evidence type="ECO:0000256" key="8">
    <source>
        <dbReference type="PIRSR" id="PIRSR615500-1"/>
    </source>
</evidence>
<dbReference type="InterPro" id="IPR046450">
    <property type="entry name" value="PA_dom_sf"/>
</dbReference>
<dbReference type="PROSITE" id="PS00138">
    <property type="entry name" value="SUBTILASE_SER"/>
    <property type="match status" value="1"/>
</dbReference>
<dbReference type="Pfam" id="PF00082">
    <property type="entry name" value="Peptidase_S8"/>
    <property type="match status" value="1"/>
</dbReference>
<dbReference type="InterPro" id="IPR023827">
    <property type="entry name" value="Peptidase_S8_Asp-AS"/>
</dbReference>
<sequence length="1029" mass="104666">MGGKSFGRRLTAMAGAGILVTAMGVMTASSSAAAAPGLRREFTPVPAGSKITGVPAGMRNRPVTAMVQLGDDPVAVADAEAAQPLSDTAKRQRRDRIRQAQTPVEQKARRLGGTVLGTYQHAYNGIKVRVNAGELDTLAATPGVVGVHALATVQPDNTNSVPMIGAPAVWKAPDKVRGEGIKVAVIDTGIDYTHADFGGPGTTAAYAAAHAEETAPADPALFGPAASKVKGGIDLVGDSYDADPTSASYQPVPHPDPNPLDCGGHGSHVSGTIGGYGVLANGKTYRGPYDNATVGAHDWLVGPGVAPKADLYAVRVFGCEGSTDMVVDAIEWAVANDMDVINMSLGSSFGSADAPDAVAANNAAKDGVIVVASAGNSGPAPYIVGNPSVATSTISVAANDPTASFPGAHLSLGLDAINANGASFADGLSLPVKVLSNGAGGIALGCSTEEFDQPGVTGALVVVARGTCARVAKAIYGQEAGAAAVLQVNNVDSYPPYEGPITSNPDTGEPAEVTIPFLGVPSSAAAKLLAADGSTTTLTNATLQNPAYTATASFSSGGPRGGDSWLKPDVTAPGVSIFSAASGAGTGAVAMSGTSMAAPHTAGEAALVKQAHPDWRRVAYWKAAIVNTADPAGIADYSTRGDGAGLIQAPGAVETQVVALGDAGTATLNYGFAELGRDYHQRKIITLKNLGRTAQTFTVSVGRPAGSPHAATPQRTRVTVPGRGETTVALTLTVPAATAGDASDFHDVSGLVTFTPVAGRTGGVRLQVPYYLVPQSVSNVATRVNTAALRRTGSATAMITNRRGVISGAADWYAWGLYDRRDAVGGADVRAVGVQSLPAADAVAFAISTHNRLSNAAADEFDVFVDVNGDGTDDYDVVGVDYGLLTAGEFSGELVTAVFDMRTGDGTLEFFADAPYDGSSLVMPVLISQLCQPGSPCLSADNPRLTYHAASYGLAGGSDDTVAGTATFNAFTPALTTGIADEVAPNRVATETVTVNRAEFVRTPARGWMVVSHDNRSRDETQLIPVSLR</sequence>
<evidence type="ECO:0000259" key="14">
    <source>
        <dbReference type="Pfam" id="PF02225"/>
    </source>
</evidence>
<proteinExistence type="inferred from homology"/>
<dbReference type="EMBL" id="BMMX01000001">
    <property type="protein sequence ID" value="GGK76149.1"/>
    <property type="molecule type" value="Genomic_DNA"/>
</dbReference>
<feature type="signal peptide" evidence="12">
    <location>
        <begin position="1"/>
        <end position="34"/>
    </location>
</feature>
<dbReference type="Gene3D" id="3.50.30.30">
    <property type="match status" value="1"/>
</dbReference>
<dbReference type="PROSITE" id="PS00136">
    <property type="entry name" value="SUBTILASE_ASP"/>
    <property type="match status" value="1"/>
</dbReference>
<accession>A0A8J3BTP4</accession>
<evidence type="ECO:0000259" key="13">
    <source>
        <dbReference type="Pfam" id="PF00082"/>
    </source>
</evidence>
<comment type="caution">
    <text evidence="15">The sequence shown here is derived from an EMBL/GenBank/DDBJ whole genome shotgun (WGS) entry which is preliminary data.</text>
</comment>
<dbReference type="InterPro" id="IPR050131">
    <property type="entry name" value="Peptidase_S8_subtilisin-like"/>
</dbReference>
<dbReference type="Proteomes" id="UP000656042">
    <property type="component" value="Unassembled WGS sequence"/>
</dbReference>
<evidence type="ECO:0000256" key="9">
    <source>
        <dbReference type="PROSITE-ProRule" id="PRU01240"/>
    </source>
</evidence>
<keyword evidence="6 9" id="KW-0378">Hydrolase</keyword>
<reference evidence="15" key="2">
    <citation type="submission" date="2020-09" db="EMBL/GenBank/DDBJ databases">
        <authorList>
            <person name="Sun Q."/>
            <person name="Zhou Y."/>
        </authorList>
    </citation>
    <scope>NUCLEOTIDE SEQUENCE</scope>
    <source>
        <strain evidence="15">CGMCC 4.7299</strain>
    </source>
</reference>
<dbReference type="InterPro" id="IPR003137">
    <property type="entry name" value="PA_domain"/>
</dbReference>
<dbReference type="SUPFAM" id="SSF52743">
    <property type="entry name" value="Subtilisin-like"/>
    <property type="match status" value="1"/>
</dbReference>
<feature type="domain" description="Peptidase S8/S53" evidence="13">
    <location>
        <begin position="178"/>
        <end position="632"/>
    </location>
</feature>
<evidence type="ECO:0000313" key="15">
    <source>
        <dbReference type="EMBL" id="GGK76149.1"/>
    </source>
</evidence>
<dbReference type="InterPro" id="IPR034213">
    <property type="entry name" value="S8_Vpr-like"/>
</dbReference>
<dbReference type="SUPFAM" id="SSF52025">
    <property type="entry name" value="PA domain"/>
    <property type="match status" value="1"/>
</dbReference>
<dbReference type="Gene3D" id="3.40.50.200">
    <property type="entry name" value="Peptidase S8/S53 domain"/>
    <property type="match status" value="1"/>
</dbReference>
<keyword evidence="2" id="KW-0134">Cell wall</keyword>
<gene>
    <name evidence="15" type="ORF">GCM10012284_07670</name>
</gene>
<keyword evidence="3" id="KW-0964">Secreted</keyword>
<organism evidence="15 16">
    <name type="scientific">Mangrovihabitans endophyticus</name>
    <dbReference type="NCBI Taxonomy" id="1751298"/>
    <lineage>
        <taxon>Bacteria</taxon>
        <taxon>Bacillati</taxon>
        <taxon>Actinomycetota</taxon>
        <taxon>Actinomycetes</taxon>
        <taxon>Micromonosporales</taxon>
        <taxon>Micromonosporaceae</taxon>
        <taxon>Mangrovihabitans</taxon>
    </lineage>
</organism>
<feature type="active site" description="Charge relay system" evidence="8 9">
    <location>
        <position position="265"/>
    </location>
</feature>
<evidence type="ECO:0000256" key="11">
    <source>
        <dbReference type="SAM" id="MobiDB-lite"/>
    </source>
</evidence>
<dbReference type="PROSITE" id="PS00137">
    <property type="entry name" value="SUBTILASE_HIS"/>
    <property type="match status" value="1"/>
</dbReference>
<evidence type="ECO:0000256" key="7">
    <source>
        <dbReference type="ARBA" id="ARBA00022825"/>
    </source>
</evidence>
<keyword evidence="16" id="KW-1185">Reference proteome</keyword>
<feature type="chain" id="PRO_5039615680" evidence="12">
    <location>
        <begin position="35"/>
        <end position="1029"/>
    </location>
</feature>
<feature type="active site" description="Charge relay system" evidence="8 9">
    <location>
        <position position="187"/>
    </location>
</feature>